<feature type="compositionally biased region" description="Basic and acidic residues" evidence="1">
    <location>
        <begin position="243"/>
        <end position="252"/>
    </location>
</feature>
<reference evidence="2" key="1">
    <citation type="journal article" date="2014" name="BMC Genomics">
        <title>Characterizing the developmental transcriptome of the oriental fruit fly, Bactrocera dorsalis (Diptera: Tephritidae) through comparative genomic analysis with Drosophila melanogaster utilizing modENCODE datasets.</title>
        <authorList>
            <person name="Geib S.M."/>
            <person name="Calla B."/>
            <person name="Hall B."/>
            <person name="Hou S."/>
            <person name="Manoukis N.C."/>
        </authorList>
    </citation>
    <scope>NUCLEOTIDE SEQUENCE</scope>
    <source>
        <strain evidence="2">Punador</strain>
    </source>
</reference>
<dbReference type="OrthoDB" id="6767813at2759"/>
<organism evidence="2">
    <name type="scientific">Bactrocera dorsalis</name>
    <name type="common">Oriental fruit fly</name>
    <name type="synonym">Dacus dorsalis</name>
    <dbReference type="NCBI Taxonomy" id="27457"/>
    <lineage>
        <taxon>Eukaryota</taxon>
        <taxon>Metazoa</taxon>
        <taxon>Ecdysozoa</taxon>
        <taxon>Arthropoda</taxon>
        <taxon>Hexapoda</taxon>
        <taxon>Insecta</taxon>
        <taxon>Pterygota</taxon>
        <taxon>Neoptera</taxon>
        <taxon>Endopterygota</taxon>
        <taxon>Diptera</taxon>
        <taxon>Brachycera</taxon>
        <taxon>Muscomorpha</taxon>
        <taxon>Tephritoidea</taxon>
        <taxon>Tephritidae</taxon>
        <taxon>Bactrocera</taxon>
        <taxon>Bactrocera</taxon>
    </lineage>
</organism>
<feature type="non-terminal residue" evidence="2">
    <location>
        <position position="1"/>
    </location>
</feature>
<sequence>TTTTTSMDEPTKQRIRTMDMEYDGEKERAGGAAVGRGGQGARRKLSDLDALSPEMRALFEEHAREDDDGRPSSSGARRSTGIQTADAARSATRTHPNRPSHSDSGESHWAEAGGARRRRRRRRRGGQRSLPTVDRPGVYDDPRKKAMSGACLKWYLRYLRDGMTPEAAESLARKRYSDTTGPPTRERGKEVSVSAQGSRSIDRGQSSAPPTDTRGDGKAVTFAETVKRKSGQLTPQAPPSSKRPRDNSRRAEGQPSALAPSRVEEGRRRYVDAVKSIRMAVLPQDYPAVSL</sequence>
<accession>A0A034WU91</accession>
<feature type="compositionally biased region" description="Polar residues" evidence="1">
    <location>
        <begin position="193"/>
        <end position="210"/>
    </location>
</feature>
<feature type="compositionally biased region" description="Basic residues" evidence="1">
    <location>
        <begin position="115"/>
        <end position="126"/>
    </location>
</feature>
<feature type="region of interest" description="Disordered" evidence="1">
    <location>
        <begin position="170"/>
        <end position="266"/>
    </location>
</feature>
<name>A0A034WU91_BACDO</name>
<dbReference type="AlphaFoldDB" id="A0A034WU91"/>
<feature type="compositionally biased region" description="Basic and acidic residues" evidence="1">
    <location>
        <begin position="57"/>
        <end position="70"/>
    </location>
</feature>
<protein>
    <submittedName>
        <fullName evidence="2">Uncharacterized protein</fullName>
    </submittedName>
</protein>
<feature type="compositionally biased region" description="Basic and acidic residues" evidence="1">
    <location>
        <begin position="100"/>
        <end position="109"/>
    </location>
</feature>
<feature type="compositionally biased region" description="Polar residues" evidence="1">
    <location>
        <begin position="71"/>
        <end position="83"/>
    </location>
</feature>
<dbReference type="EMBL" id="GAKP01001599">
    <property type="protein sequence ID" value="JAC57353.1"/>
    <property type="molecule type" value="Transcribed_RNA"/>
</dbReference>
<evidence type="ECO:0000313" key="2">
    <source>
        <dbReference type="EMBL" id="JAC57353.1"/>
    </source>
</evidence>
<feature type="region of interest" description="Disordered" evidence="1">
    <location>
        <begin position="1"/>
        <end position="146"/>
    </location>
</feature>
<proteinExistence type="predicted"/>
<evidence type="ECO:0000256" key="1">
    <source>
        <dbReference type="SAM" id="MobiDB-lite"/>
    </source>
</evidence>
<feature type="compositionally biased region" description="Basic and acidic residues" evidence="1">
    <location>
        <begin position="9"/>
        <end position="29"/>
    </location>
</feature>